<evidence type="ECO:0000313" key="1">
    <source>
        <dbReference type="EMBL" id="ACD56907.1"/>
    </source>
</evidence>
<reference evidence="1 2" key="1">
    <citation type="journal article" date="2008" name="BMC Genomics">
        <title>Genome sequence and rapid evolution of the rice pathogen Xanthomonas oryzae pv. oryzae PXO99A.</title>
        <authorList>
            <person name="Salzberg S.L."/>
            <person name="Sommer D.D."/>
            <person name="Schatz M.C."/>
            <person name="Phillippy A.M."/>
            <person name="Rabinowicz P.D."/>
            <person name="Tsuge S."/>
            <person name="Furutani A."/>
            <person name="Ochiai H."/>
            <person name="Delcher A.L."/>
            <person name="Kelley D."/>
            <person name="Madupu R."/>
            <person name="Puiu D."/>
            <person name="Radune D."/>
            <person name="Shumway M."/>
            <person name="Trapnell C."/>
            <person name="Aparna G."/>
            <person name="Jha G."/>
            <person name="Pandey A."/>
            <person name="Patil P.B."/>
            <person name="Ishihara H."/>
            <person name="Meyer D.F."/>
            <person name="Szurek B."/>
            <person name="Verdier V."/>
            <person name="Koebnik R."/>
            <person name="Dow J.M."/>
            <person name="Ryan R.P."/>
            <person name="Hirata H."/>
            <person name="Tsuyumu S."/>
            <person name="Won Lee S."/>
            <person name="Seo Y.S."/>
            <person name="Sriariyanum M."/>
            <person name="Ronald P.C."/>
            <person name="Sonti R.V."/>
            <person name="Van Sluys M.A."/>
            <person name="Leach J.E."/>
            <person name="White F.F."/>
            <person name="Bogdanove A.J."/>
        </authorList>
    </citation>
    <scope>NUCLEOTIDE SEQUENCE [LARGE SCALE GENOMIC DNA]</scope>
    <source>
        <strain evidence="1 2">PXO99A</strain>
    </source>
</reference>
<sequence length="41" mass="4166">MRICPAEHAPDDGIEASSALVQCGRGTGLCIHPAGVCGDWA</sequence>
<evidence type="ECO:0000313" key="2">
    <source>
        <dbReference type="Proteomes" id="UP000001740"/>
    </source>
</evidence>
<organism evidence="1 2">
    <name type="scientific">Xanthomonas oryzae pv. oryzae (strain PXO99A)</name>
    <dbReference type="NCBI Taxonomy" id="360094"/>
    <lineage>
        <taxon>Bacteria</taxon>
        <taxon>Pseudomonadati</taxon>
        <taxon>Pseudomonadota</taxon>
        <taxon>Gammaproteobacteria</taxon>
        <taxon>Lysobacterales</taxon>
        <taxon>Lysobacteraceae</taxon>
        <taxon>Xanthomonas</taxon>
    </lineage>
</organism>
<dbReference type="HOGENOM" id="CLU_3278800_0_0_6"/>
<dbReference type="EMBL" id="CP000967">
    <property type="protein sequence ID" value="ACD56907.1"/>
    <property type="molecule type" value="Genomic_DNA"/>
</dbReference>
<gene>
    <name evidence="1" type="ordered locus">PXO_05433</name>
</gene>
<name>A0A0K0GFY0_XANOP</name>
<protein>
    <submittedName>
        <fullName evidence="1">Uncharacterized protein</fullName>
    </submittedName>
</protein>
<dbReference type="AlphaFoldDB" id="A0A0K0GFY0"/>
<dbReference type="Proteomes" id="UP000001740">
    <property type="component" value="Chromosome"/>
</dbReference>
<proteinExistence type="predicted"/>
<dbReference type="KEGG" id="xop:PXO_05433"/>
<accession>A0A0K0GFY0</accession>